<evidence type="ECO:0000313" key="1">
    <source>
        <dbReference type="EMBL" id="PJA55849.1"/>
    </source>
</evidence>
<proteinExistence type="predicted"/>
<dbReference type="EMBL" id="PFWL01000060">
    <property type="protein sequence ID" value="PJA55849.1"/>
    <property type="molecule type" value="Genomic_DNA"/>
</dbReference>
<dbReference type="Proteomes" id="UP000229647">
    <property type="component" value="Unassembled WGS sequence"/>
</dbReference>
<protein>
    <submittedName>
        <fullName evidence="1">Uncharacterized protein</fullName>
    </submittedName>
</protein>
<evidence type="ECO:0000313" key="2">
    <source>
        <dbReference type="Proteomes" id="UP000229647"/>
    </source>
</evidence>
<comment type="caution">
    <text evidence="1">The sequence shown here is derived from an EMBL/GenBank/DDBJ whole genome shotgun (WGS) entry which is preliminary data.</text>
</comment>
<sequence length="77" mass="8779">MNWLSNFLKSKGLNFPVTGILEFPYGKVDIDSIHGKIDNVWVGGSRFHEYVINKSQQNLLPEQINSIVDTLKIFNTV</sequence>
<organism evidence="1 2">
    <name type="scientific">Candidatus Roizmanbacteria bacterium CG_4_9_14_3_um_filter_33_18</name>
    <dbReference type="NCBI Taxonomy" id="1974841"/>
    <lineage>
        <taxon>Bacteria</taxon>
        <taxon>Candidatus Roizmaniibacteriota</taxon>
    </lineage>
</organism>
<dbReference type="AlphaFoldDB" id="A0A2M7XYN2"/>
<gene>
    <name evidence="1" type="ORF">CO165_01395</name>
</gene>
<accession>A0A2M7XYN2</accession>
<reference evidence="2" key="1">
    <citation type="submission" date="2017-09" db="EMBL/GenBank/DDBJ databases">
        <title>Depth-based differentiation of microbial function through sediment-hosted aquifers and enrichment of novel symbionts in the deep terrestrial subsurface.</title>
        <authorList>
            <person name="Probst A.J."/>
            <person name="Ladd B."/>
            <person name="Jarett J.K."/>
            <person name="Geller-Mcgrath D.E."/>
            <person name="Sieber C.M.K."/>
            <person name="Emerson J.B."/>
            <person name="Anantharaman K."/>
            <person name="Thomas B.C."/>
            <person name="Malmstrom R."/>
            <person name="Stieglmeier M."/>
            <person name="Klingl A."/>
            <person name="Woyke T."/>
            <person name="Ryan C.M."/>
            <person name="Banfield J.F."/>
        </authorList>
    </citation>
    <scope>NUCLEOTIDE SEQUENCE [LARGE SCALE GENOMIC DNA]</scope>
</reference>
<name>A0A2M7XYN2_9BACT</name>